<reference evidence="1 2" key="1">
    <citation type="journal article" date="2007" name="J. Bacteriol.">
        <title>The complete genome sequence of Roseobacter denitrificans reveals a mixotrophic rather than photosynthetic metabolism.</title>
        <authorList>
            <person name="Swingley W.D."/>
            <person name="Sadekar S."/>
            <person name="Mastrian S.D."/>
            <person name="Matthies H.J."/>
            <person name="Hao J."/>
            <person name="Ramos H."/>
            <person name="Acharya C.R."/>
            <person name="Conrad A.L."/>
            <person name="Taylor H.L."/>
            <person name="Dejesa L.C."/>
            <person name="Shah M.K."/>
            <person name="O'huallachain M.E."/>
            <person name="Lince M.T."/>
            <person name="Blankenship R.E."/>
            <person name="Beatty J.T."/>
            <person name="Touchman J.W."/>
        </authorList>
    </citation>
    <scope>NUCLEOTIDE SEQUENCE [LARGE SCALE GENOMIC DNA]</scope>
    <source>
        <strain evidence="2">ATCC 33942 / OCh 114</strain>
    </source>
</reference>
<evidence type="ECO:0000313" key="1">
    <source>
        <dbReference type="EMBL" id="ABG31125.1"/>
    </source>
</evidence>
<organism evidence="1 2">
    <name type="scientific">Roseobacter denitrificans (strain ATCC 33942 / OCh 114)</name>
    <name type="common">Erythrobacter sp. (strain OCh 114)</name>
    <name type="synonym">Roseobacter denitrificans</name>
    <dbReference type="NCBI Taxonomy" id="375451"/>
    <lineage>
        <taxon>Bacteria</taxon>
        <taxon>Pseudomonadati</taxon>
        <taxon>Pseudomonadota</taxon>
        <taxon>Alphaproteobacteria</taxon>
        <taxon>Rhodobacterales</taxon>
        <taxon>Roseobacteraceae</taxon>
        <taxon>Roseobacter</taxon>
    </lineage>
</organism>
<protein>
    <submittedName>
        <fullName evidence="1">Uncharacterized protein</fullName>
    </submittedName>
</protein>
<sequence length="32" mass="3680">MMKSTTRQPFETRARIGHLPVVNVVASYHCLH</sequence>
<accession>Q16A68</accession>
<dbReference type="HOGENOM" id="CLU_3391117_0_0_5"/>
<dbReference type="Proteomes" id="UP000007029">
    <property type="component" value="Chromosome"/>
</dbReference>
<dbReference type="EMBL" id="CP000362">
    <property type="protein sequence ID" value="ABG31125.1"/>
    <property type="molecule type" value="Genomic_DNA"/>
</dbReference>
<dbReference type="STRING" id="375451.RD1_1492"/>
<dbReference type="AlphaFoldDB" id="Q16A68"/>
<keyword evidence="2" id="KW-1185">Reference proteome</keyword>
<dbReference type="KEGG" id="rde:RD1_1492"/>
<gene>
    <name evidence="1" type="ordered locus">RD1_1492</name>
</gene>
<name>Q16A68_ROSDO</name>
<proteinExistence type="predicted"/>
<evidence type="ECO:0000313" key="2">
    <source>
        <dbReference type="Proteomes" id="UP000007029"/>
    </source>
</evidence>